<name>A0A9Q0C5C1_9POAL</name>
<accession>A0A9Q0C5C1</accession>
<dbReference type="SUPFAM" id="SSF81383">
    <property type="entry name" value="F-box domain"/>
    <property type="match status" value="1"/>
</dbReference>
<dbReference type="PANTHER" id="PTHR44259">
    <property type="entry name" value="OS07G0183000 PROTEIN-RELATED"/>
    <property type="match status" value="1"/>
</dbReference>
<dbReference type="InterPro" id="IPR050942">
    <property type="entry name" value="F-box_BR-signaling"/>
</dbReference>
<feature type="domain" description="F-box" evidence="1">
    <location>
        <begin position="41"/>
        <end position="75"/>
    </location>
</feature>
<dbReference type="Pfam" id="PF00646">
    <property type="entry name" value="F-box"/>
    <property type="match status" value="1"/>
</dbReference>
<dbReference type="EMBL" id="JAMQYH010000005">
    <property type="protein sequence ID" value="KAJ1687573.1"/>
    <property type="molecule type" value="Genomic_DNA"/>
</dbReference>
<evidence type="ECO:0008006" key="5">
    <source>
        <dbReference type="Google" id="ProtNLM"/>
    </source>
</evidence>
<dbReference type="OrthoDB" id="642536at2759"/>
<evidence type="ECO:0000313" key="4">
    <source>
        <dbReference type="Proteomes" id="UP001151287"/>
    </source>
</evidence>
<keyword evidence="4" id="KW-1185">Reference proteome</keyword>
<dbReference type="PANTHER" id="PTHR44259:SF114">
    <property type="entry name" value="OS06G0707300 PROTEIN"/>
    <property type="match status" value="1"/>
</dbReference>
<evidence type="ECO:0000259" key="2">
    <source>
        <dbReference type="Pfam" id="PF03478"/>
    </source>
</evidence>
<feature type="domain" description="KIB1-4 beta-propeller" evidence="2">
    <location>
        <begin position="101"/>
        <end position="342"/>
    </location>
</feature>
<organism evidence="3 4">
    <name type="scientific">Rhynchospora breviuscula</name>
    <dbReference type="NCBI Taxonomy" id="2022672"/>
    <lineage>
        <taxon>Eukaryota</taxon>
        <taxon>Viridiplantae</taxon>
        <taxon>Streptophyta</taxon>
        <taxon>Embryophyta</taxon>
        <taxon>Tracheophyta</taxon>
        <taxon>Spermatophyta</taxon>
        <taxon>Magnoliopsida</taxon>
        <taxon>Liliopsida</taxon>
        <taxon>Poales</taxon>
        <taxon>Cyperaceae</taxon>
        <taxon>Cyperoideae</taxon>
        <taxon>Rhynchosporeae</taxon>
        <taxon>Rhynchospora</taxon>
    </lineage>
</organism>
<evidence type="ECO:0000259" key="1">
    <source>
        <dbReference type="Pfam" id="PF00646"/>
    </source>
</evidence>
<dbReference type="InterPro" id="IPR001810">
    <property type="entry name" value="F-box_dom"/>
</dbReference>
<reference evidence="3" key="1">
    <citation type="journal article" date="2022" name="Cell">
        <title>Repeat-based holocentromeres influence genome architecture and karyotype evolution.</title>
        <authorList>
            <person name="Hofstatter P.G."/>
            <person name="Thangavel G."/>
            <person name="Lux T."/>
            <person name="Neumann P."/>
            <person name="Vondrak T."/>
            <person name="Novak P."/>
            <person name="Zhang M."/>
            <person name="Costa L."/>
            <person name="Castellani M."/>
            <person name="Scott A."/>
            <person name="Toegelov H."/>
            <person name="Fuchs J."/>
            <person name="Mata-Sucre Y."/>
            <person name="Dias Y."/>
            <person name="Vanzela A.L.L."/>
            <person name="Huettel B."/>
            <person name="Almeida C.C.S."/>
            <person name="Simkova H."/>
            <person name="Souza G."/>
            <person name="Pedrosa-Harand A."/>
            <person name="Macas J."/>
            <person name="Mayer K.F.X."/>
            <person name="Houben A."/>
            <person name="Marques A."/>
        </authorList>
    </citation>
    <scope>NUCLEOTIDE SEQUENCE</scope>
    <source>
        <strain evidence="3">RhyBre1mFocal</strain>
    </source>
</reference>
<dbReference type="InterPro" id="IPR036047">
    <property type="entry name" value="F-box-like_dom_sf"/>
</dbReference>
<comment type="caution">
    <text evidence="3">The sequence shown here is derived from an EMBL/GenBank/DDBJ whole genome shotgun (WGS) entry which is preliminary data.</text>
</comment>
<evidence type="ECO:0000313" key="3">
    <source>
        <dbReference type="EMBL" id="KAJ1687573.1"/>
    </source>
</evidence>
<sequence>MKKEFQVRVRATTLRHSAQSPLRLFLIARRCRLTRISPMDWSALPPELLHLISTKFSSISDLINFRSVCNTWRASASVSHLPPQIPCFLLQPNPGATTLQFYSLTSGKTHTVSVPTCRDQTVLDSSNGYLLMRHLENHDLSLLNPVNNSEVSLPFLRIREPKLVWACLDPVQTDDYVVCIFGNASTPSKLSAFWRPGEVNWTIINKGSRKSCYYKGMYLDLATISKSLAIYDVATQTLRDAVLPPRSEGTFSPSAVVAHLVVSADQVFRVLQHDSKYLPMHWCHFEIHRLEFGTDKKKPFWVKVSNIGDQILFLNLVNGFSISASCFEEVRGNFIYFMREWDTGFDNLNSYVLARYDIEAGTAEVLPFPPVTCGRWFLPSLWYA</sequence>
<proteinExistence type="predicted"/>
<gene>
    <name evidence="3" type="ORF">LUZ63_018963</name>
</gene>
<dbReference type="AlphaFoldDB" id="A0A9Q0C5C1"/>
<dbReference type="Gene3D" id="1.20.1280.50">
    <property type="match status" value="1"/>
</dbReference>
<protein>
    <recommendedName>
        <fullName evidence="5">F-box domain-containing protein</fullName>
    </recommendedName>
</protein>
<dbReference type="Pfam" id="PF03478">
    <property type="entry name" value="Beta-prop_KIB1-4"/>
    <property type="match status" value="1"/>
</dbReference>
<dbReference type="Proteomes" id="UP001151287">
    <property type="component" value="Unassembled WGS sequence"/>
</dbReference>
<dbReference type="InterPro" id="IPR005174">
    <property type="entry name" value="KIB1-4_b-propeller"/>
</dbReference>